<evidence type="ECO:0000256" key="1">
    <source>
        <dbReference type="ARBA" id="ARBA00004219"/>
    </source>
</evidence>
<evidence type="ECO:0000256" key="4">
    <source>
        <dbReference type="ARBA" id="ARBA00023026"/>
    </source>
</evidence>
<dbReference type="Pfam" id="PF21726">
    <property type="entry name" value="DUF6862"/>
    <property type="match status" value="1"/>
</dbReference>
<evidence type="ECO:0000256" key="3">
    <source>
        <dbReference type="ARBA" id="ARBA00022913"/>
    </source>
</evidence>
<dbReference type="InterPro" id="IPR049271">
    <property type="entry name" value="DUF6862"/>
</dbReference>
<evidence type="ECO:0000259" key="5">
    <source>
        <dbReference type="Pfam" id="PF04829"/>
    </source>
</evidence>
<evidence type="ECO:0000313" key="8">
    <source>
        <dbReference type="Proteomes" id="UP000288730"/>
    </source>
</evidence>
<dbReference type="Proteomes" id="UP000288730">
    <property type="component" value="Unassembled WGS sequence"/>
</dbReference>
<reference evidence="7 8" key="1">
    <citation type="submission" date="2019-01" db="EMBL/GenBank/DDBJ databases">
        <title>Genomic analysis of febrile catheter-associated UTI E. coli isolates.</title>
        <authorList>
            <person name="Potter R."/>
            <person name="Zou Z."/>
            <person name="Henderson J."/>
            <person name="Dantas G."/>
        </authorList>
    </citation>
    <scope>NUCLEOTIDE SEQUENCE [LARGE SCALE GENOMIC DNA]</scope>
    <source>
        <strain evidence="7 8">29_CAASB</strain>
    </source>
</reference>
<gene>
    <name evidence="7" type="ORF">EPS76_21600</name>
</gene>
<keyword evidence="3" id="KW-1266">Target cell cytoplasm</keyword>
<dbReference type="AlphaFoldDB" id="A0A444R7P9"/>
<organism evidence="7 8">
    <name type="scientific">Escherichia coli</name>
    <dbReference type="NCBI Taxonomy" id="562"/>
    <lineage>
        <taxon>Bacteria</taxon>
        <taxon>Pseudomonadati</taxon>
        <taxon>Pseudomonadota</taxon>
        <taxon>Gammaproteobacteria</taxon>
        <taxon>Enterobacterales</taxon>
        <taxon>Enterobacteriaceae</taxon>
        <taxon>Escherichia</taxon>
    </lineage>
</organism>
<evidence type="ECO:0000256" key="2">
    <source>
        <dbReference type="ARBA" id="ARBA00022656"/>
    </source>
</evidence>
<dbReference type="Pfam" id="PF04829">
    <property type="entry name" value="PT-VENN"/>
    <property type="match status" value="1"/>
</dbReference>
<accession>A0A444R7P9</accession>
<keyword evidence="2" id="KW-0800">Toxin</keyword>
<feature type="non-terminal residue" evidence="7">
    <location>
        <position position="1"/>
    </location>
</feature>
<sequence length="420" mass="44362">TEEQRQAYLAKLRDTPEYKKEQEKYGTGSEIQRGIQAATAALQGLAGGNLAGALAGASAPELAHLLKSTEKDPAVNAIAHAILGGTVAAMQGNNVAAGAAGAATGELAARAIAGMLYPGVKQSDLSEEQKQTISTLATVSAGLAGGLTGNSTASAAVGAQSGKNAVENNYLSVSEKTELEIAKQTLKNSKDPAEREKAQQKYDALLEKDIASDKEVIAACSNGNASSSACASARLKVIASKEGYEDGPYNSKYSQQYADAYGQIVNLLDITSVDAQNQQQVKNAMINYFMVTKGVDRQTAESYTETTQGLEIIAASVTPLIGQAASNKLSYLGIGKKISFDGDFYTVDGMKFSKSYYEKLWEQGRPAPFVQAREVLNSNPKIEPDPRGAPGYLRYEGAGLEMIYNPKTGQVGHIQPVKVK</sequence>
<protein>
    <submittedName>
        <fullName evidence="7">Uncharacterized protein</fullName>
    </submittedName>
</protein>
<comment type="subcellular location">
    <subcellularLocation>
        <location evidence="1">Target cell</location>
        <location evidence="1">Target cell cytoplasm</location>
    </subcellularLocation>
</comment>
<dbReference type="EMBL" id="SCJN01000240">
    <property type="protein sequence ID" value="RXD10976.1"/>
    <property type="molecule type" value="Genomic_DNA"/>
</dbReference>
<feature type="domain" description="VENN motif-containing" evidence="5">
    <location>
        <begin position="123"/>
        <end position="172"/>
    </location>
</feature>
<evidence type="ECO:0000259" key="6">
    <source>
        <dbReference type="Pfam" id="PF21726"/>
    </source>
</evidence>
<dbReference type="GO" id="GO:0090729">
    <property type="term" value="F:toxin activity"/>
    <property type="evidence" value="ECO:0007669"/>
    <property type="project" value="UniProtKB-KW"/>
</dbReference>
<feature type="domain" description="DUF6862" evidence="6">
    <location>
        <begin position="178"/>
        <end position="245"/>
    </location>
</feature>
<proteinExistence type="predicted"/>
<evidence type="ECO:0000313" key="7">
    <source>
        <dbReference type="EMBL" id="RXD10976.1"/>
    </source>
</evidence>
<name>A0A444R7P9_ECOLX</name>
<dbReference type="InterPro" id="IPR006914">
    <property type="entry name" value="VENN_dom"/>
</dbReference>
<keyword evidence="4" id="KW-0843">Virulence</keyword>
<dbReference type="RefSeq" id="WP_192955319.1">
    <property type="nucleotide sequence ID" value="NZ_JADBIG010000026.1"/>
</dbReference>
<comment type="caution">
    <text evidence="7">The sequence shown here is derived from an EMBL/GenBank/DDBJ whole genome shotgun (WGS) entry which is preliminary data.</text>
</comment>